<dbReference type="Pfam" id="PF08670">
    <property type="entry name" value="MEKHLA"/>
    <property type="match status" value="1"/>
</dbReference>
<dbReference type="EMBL" id="JAENII010000001">
    <property type="protein sequence ID" value="MBK1825788.1"/>
    <property type="molecule type" value="Genomic_DNA"/>
</dbReference>
<dbReference type="Proteomes" id="UP000658278">
    <property type="component" value="Unassembled WGS sequence"/>
</dbReference>
<evidence type="ECO:0000313" key="2">
    <source>
        <dbReference type="EMBL" id="MBK1825788.1"/>
    </source>
</evidence>
<dbReference type="AlphaFoldDB" id="A0A934R8A0"/>
<name>A0A934R8A0_9BACT</name>
<organism evidence="2 3">
    <name type="scientific">Haloferula rosea</name>
    <dbReference type="NCBI Taxonomy" id="490093"/>
    <lineage>
        <taxon>Bacteria</taxon>
        <taxon>Pseudomonadati</taxon>
        <taxon>Verrucomicrobiota</taxon>
        <taxon>Verrucomicrobiia</taxon>
        <taxon>Verrucomicrobiales</taxon>
        <taxon>Verrucomicrobiaceae</taxon>
        <taxon>Haloferula</taxon>
    </lineage>
</organism>
<comment type="caution">
    <text evidence="2">The sequence shown here is derived from an EMBL/GenBank/DDBJ whole genome shotgun (WGS) entry which is preliminary data.</text>
</comment>
<dbReference type="InterPro" id="IPR013978">
    <property type="entry name" value="MEKHLA"/>
</dbReference>
<sequence>MELPSEANHFLSEHIDLLLGSYHRLTGRELIPSGPDAARRLFEAPFFVASHSPAADPILTYGNQTALDLFEMSWEAFTSTPSRFTAEAPERGERARLLHAVQTQGYIDDYSGVRISSTGKRFRIQRATVWNLLAADGSPIGQAATFSSWTPL</sequence>
<evidence type="ECO:0000313" key="3">
    <source>
        <dbReference type="Proteomes" id="UP000658278"/>
    </source>
</evidence>
<evidence type="ECO:0000259" key="1">
    <source>
        <dbReference type="Pfam" id="PF08670"/>
    </source>
</evidence>
<accession>A0A934R8A0</accession>
<reference evidence="2" key="1">
    <citation type="submission" date="2021-01" db="EMBL/GenBank/DDBJ databases">
        <title>Modified the classification status of verrucomicrobia.</title>
        <authorList>
            <person name="Feng X."/>
        </authorList>
    </citation>
    <scope>NUCLEOTIDE SEQUENCE</scope>
    <source>
        <strain evidence="2">KCTC 22201</strain>
    </source>
</reference>
<protein>
    <submittedName>
        <fullName evidence="2">MEKHLA domain-containing protein</fullName>
    </submittedName>
</protein>
<proteinExistence type="predicted"/>
<keyword evidence="3" id="KW-1185">Reference proteome</keyword>
<gene>
    <name evidence="2" type="ORF">JIN81_02050</name>
</gene>
<feature type="domain" description="MEKHLA" evidence="1">
    <location>
        <begin position="13"/>
        <end position="150"/>
    </location>
</feature>
<dbReference type="RefSeq" id="WP_200275795.1">
    <property type="nucleotide sequence ID" value="NZ_JAENII010000001.1"/>
</dbReference>